<dbReference type="Pfam" id="PF23337">
    <property type="entry name" value="PTHB1_pf"/>
    <property type="match status" value="1"/>
</dbReference>
<feature type="region of interest" description="Disordered" evidence="1">
    <location>
        <begin position="853"/>
        <end position="887"/>
    </location>
</feature>
<feature type="domain" description="PTHB1 hairpin" evidence="5">
    <location>
        <begin position="658"/>
        <end position="756"/>
    </location>
</feature>
<dbReference type="InterPro" id="IPR055363">
    <property type="entry name" value="PTHB1_hp_dom"/>
</dbReference>
<dbReference type="PANTHER" id="PTHR20991:SF0">
    <property type="entry name" value="PROTEIN PTHB1"/>
    <property type="match status" value="1"/>
</dbReference>
<gene>
    <name evidence="6" type="ORF">AFUS01_LOCUS40917</name>
</gene>
<evidence type="ECO:0000259" key="5">
    <source>
        <dbReference type="Pfam" id="PF23338"/>
    </source>
</evidence>
<proteinExistence type="predicted"/>
<evidence type="ECO:0000313" key="6">
    <source>
        <dbReference type="EMBL" id="CAG7831161.1"/>
    </source>
</evidence>
<accession>A0A8J2LG05</accession>
<dbReference type="InterPro" id="IPR026511">
    <property type="entry name" value="PTHB1"/>
</dbReference>
<keyword evidence="7" id="KW-1185">Reference proteome</keyword>
<organism evidence="6 7">
    <name type="scientific">Allacma fusca</name>
    <dbReference type="NCBI Taxonomy" id="39272"/>
    <lineage>
        <taxon>Eukaryota</taxon>
        <taxon>Metazoa</taxon>
        <taxon>Ecdysozoa</taxon>
        <taxon>Arthropoda</taxon>
        <taxon>Hexapoda</taxon>
        <taxon>Collembola</taxon>
        <taxon>Symphypleona</taxon>
        <taxon>Sminthuridae</taxon>
        <taxon>Allacma</taxon>
    </lineage>
</organism>
<name>A0A8J2LG05_9HEXA</name>
<feature type="domain" description="PTHB1 N-terminal" evidence="2">
    <location>
        <begin position="1"/>
        <end position="385"/>
    </location>
</feature>
<evidence type="ECO:0000313" key="7">
    <source>
        <dbReference type="Proteomes" id="UP000708208"/>
    </source>
</evidence>
<dbReference type="Pfam" id="PF14727">
    <property type="entry name" value="PHTB1_N"/>
    <property type="match status" value="1"/>
</dbReference>
<evidence type="ECO:0008006" key="8">
    <source>
        <dbReference type="Google" id="ProtNLM"/>
    </source>
</evidence>
<feature type="domain" description="PTHB1 platform" evidence="4">
    <location>
        <begin position="550"/>
        <end position="647"/>
    </location>
</feature>
<dbReference type="InterPro" id="IPR028074">
    <property type="entry name" value="PHTB1_GAE_dom"/>
</dbReference>
<evidence type="ECO:0000259" key="2">
    <source>
        <dbReference type="Pfam" id="PF14727"/>
    </source>
</evidence>
<dbReference type="EMBL" id="CAJVCH010559080">
    <property type="protein sequence ID" value="CAG7831161.1"/>
    <property type="molecule type" value="Genomic_DNA"/>
</dbReference>
<evidence type="ECO:0000259" key="4">
    <source>
        <dbReference type="Pfam" id="PF23337"/>
    </source>
</evidence>
<dbReference type="AlphaFoldDB" id="A0A8J2LG05"/>
<dbReference type="InterPro" id="IPR028073">
    <property type="entry name" value="PHTB1_N_dom"/>
</dbReference>
<feature type="region of interest" description="Disordered" evidence="1">
    <location>
        <begin position="812"/>
        <end position="837"/>
    </location>
</feature>
<dbReference type="GO" id="GO:0060271">
    <property type="term" value="P:cilium assembly"/>
    <property type="evidence" value="ECO:0007669"/>
    <property type="project" value="TreeGrafter"/>
</dbReference>
<protein>
    <recommendedName>
        <fullName evidence="8">Protein PTHB1</fullName>
    </recommendedName>
</protein>
<dbReference type="GO" id="GO:0034464">
    <property type="term" value="C:BBSome"/>
    <property type="evidence" value="ECO:0007669"/>
    <property type="project" value="InterPro"/>
</dbReference>
<dbReference type="GO" id="GO:0016020">
    <property type="term" value="C:membrane"/>
    <property type="evidence" value="ECO:0007669"/>
    <property type="project" value="TreeGrafter"/>
</dbReference>
<evidence type="ECO:0000259" key="3">
    <source>
        <dbReference type="Pfam" id="PF14728"/>
    </source>
</evidence>
<dbReference type="Proteomes" id="UP000708208">
    <property type="component" value="Unassembled WGS sequence"/>
</dbReference>
<reference evidence="6" key="1">
    <citation type="submission" date="2021-06" db="EMBL/GenBank/DDBJ databases">
        <authorList>
            <person name="Hodson N. C."/>
            <person name="Mongue J. A."/>
            <person name="Jaron S. K."/>
        </authorList>
    </citation>
    <scope>NUCLEOTIDE SEQUENCE</scope>
</reference>
<comment type="caution">
    <text evidence="6">The sequence shown here is derived from an EMBL/GenBank/DDBJ whole genome shotgun (WGS) entry which is preliminary data.</text>
</comment>
<feature type="domain" description="PTHB1 GAE" evidence="3">
    <location>
        <begin position="453"/>
        <end position="532"/>
    </location>
</feature>
<dbReference type="InterPro" id="IPR055362">
    <property type="entry name" value="PTHB1_pf_dom"/>
</dbReference>
<dbReference type="Pfam" id="PF23338">
    <property type="entry name" value="PTHB1_hp"/>
    <property type="match status" value="1"/>
</dbReference>
<dbReference type="OrthoDB" id="10262646at2759"/>
<dbReference type="PANTHER" id="PTHR20991">
    <property type="entry name" value="PARATHYROID HORMONE-RESPONSIVE B1 GENE"/>
    <property type="match status" value="1"/>
</dbReference>
<sequence>MSLFTIKELWSLDCNEASLSFTTNSVAVANIDNESEEIAKVVVGSFTGFLRIIGPPAGMEEASDNRFTFPAEPLVGNMLAESQLGSPVLQVDTGKFVSGSDNIHLAVLHPNKFGVYAVLRLPGQVEHGSQYKITLLYEHKLKRLAFNMCSGPFGKGVTSTADLSLQSKERHFICVQSLDGTLSFFEHEVFTFSRYLPGFLLPGPLAYVPPWDSFLTVTSSWNLQCFKYSSLVMSKDDANVQTQETAVGKKLNPEWSYSIGEEPIGSLQVLYNPRNHSEVKVVVGTLRHLFCFGGGGDLLWCKRLDNQIDSFHSFLSGENCSMTLAASGNEAGAIYVYNGTTLKWAAKLPFVPVHLSRIHLRELEGGIVFLSGTGRVFVGYLGTEPSLFIAPPIQARELDYEAAEIELTQLRKIVAESGDQNVVASKDATVEVKVEFEGQKSKWIESNGMEVMSLIATIKILCHARVNDVRVNICTPKPIVCSHESVMIGDIVGRHNYQTEFYLESEAIPSDLTCEVYVFYLNDTGVPHFVQKCGIKVPLFIIAKPHDQLEREADAKLTFAVNKPVMNLASLYNDFDWNGDTNSIGLTFCLYSGDKVTLLASTKSSSSSASRYRVQSNSMAAMHIIFRDFLDRMNRKFNREKSELKITLVGVDNDVPLLNEYFSEIDAHILRRRREVQIKEDLSGRAAQLRAIQRRLLIRFRDKNPVPLTQLEILLDGSLDHINDTLNLMEENEIEKQKSECRLSGATRLMLELIQIQGGRDSSKLKKSIKSTLDKIRKASHPPVVIPEPKSQAELKPEKLIGNEIIERMASARSRTARKRTPVLAPIPEPAEGEMEHVTSAGETIQNASLNPIPEAQEDPMSEVLPPPEPLAEESEQTPIDVPPNLEETPIESSILEQMHEDGSQEDNFCDGALLKQRKKLYLKNIRLDAPFAQMSAFVEGVPSSAVDIY</sequence>
<evidence type="ECO:0000256" key="1">
    <source>
        <dbReference type="SAM" id="MobiDB-lite"/>
    </source>
</evidence>
<dbReference type="Pfam" id="PF14728">
    <property type="entry name" value="PTHB1_GAE"/>
    <property type="match status" value="1"/>
</dbReference>